<gene>
    <name evidence="2" type="ORF">IWX46DRAFT_606381</name>
</gene>
<feature type="transmembrane region" description="Helical" evidence="1">
    <location>
        <begin position="24"/>
        <end position="45"/>
    </location>
</feature>
<feature type="transmembrane region" description="Helical" evidence="1">
    <location>
        <begin position="57"/>
        <end position="75"/>
    </location>
</feature>
<evidence type="ECO:0000256" key="1">
    <source>
        <dbReference type="SAM" id="Phobius"/>
    </source>
</evidence>
<comment type="caution">
    <text evidence="2">The sequence shown here is derived from an EMBL/GenBank/DDBJ whole genome shotgun (WGS) entry which is preliminary data.</text>
</comment>
<proteinExistence type="predicted"/>
<reference evidence="2 3" key="1">
    <citation type="submission" date="2024-04" db="EMBL/GenBank/DDBJ databases">
        <title>Phyllosticta paracitricarpa is synonymous to the EU quarantine fungus P. citricarpa based on phylogenomic analyses.</title>
        <authorList>
            <consortium name="Lawrence Berkeley National Laboratory"/>
            <person name="Van Ingen-Buijs V.A."/>
            <person name="Van Westerhoven A.C."/>
            <person name="Haridas S."/>
            <person name="Skiadas P."/>
            <person name="Martin F."/>
            <person name="Groenewald J.Z."/>
            <person name="Crous P.W."/>
            <person name="Seidl M.F."/>
        </authorList>
    </citation>
    <scope>NUCLEOTIDE SEQUENCE [LARGE SCALE GENOMIC DNA]</scope>
    <source>
        <strain evidence="2 3">CBS 122670</strain>
    </source>
</reference>
<dbReference type="EMBL" id="JBBPDW010000026">
    <property type="protein sequence ID" value="KAK7540352.1"/>
    <property type="molecule type" value="Genomic_DNA"/>
</dbReference>
<keyword evidence="1" id="KW-1133">Transmembrane helix</keyword>
<keyword evidence="1" id="KW-0812">Transmembrane</keyword>
<evidence type="ECO:0000313" key="2">
    <source>
        <dbReference type="EMBL" id="KAK7540352.1"/>
    </source>
</evidence>
<name>A0ABR1LYT7_9PEZI</name>
<sequence length="117" mass="12667">MPCGGGVGSARCDVMPAVANLPNVTAHGVLSCRVPGLFVGVFVVARPEWNAPVRCCRFLLLGLWVLLLVGELVGARGGRVHARGLDHLCARTCYLDHRALQMKWFDGGRVEGCLRDR</sequence>
<accession>A0ABR1LYT7</accession>
<evidence type="ECO:0000313" key="3">
    <source>
        <dbReference type="Proteomes" id="UP001365128"/>
    </source>
</evidence>
<keyword evidence="3" id="KW-1185">Reference proteome</keyword>
<organism evidence="2 3">
    <name type="scientific">Phyllosticta citricarpa</name>
    <dbReference type="NCBI Taxonomy" id="55181"/>
    <lineage>
        <taxon>Eukaryota</taxon>
        <taxon>Fungi</taxon>
        <taxon>Dikarya</taxon>
        <taxon>Ascomycota</taxon>
        <taxon>Pezizomycotina</taxon>
        <taxon>Dothideomycetes</taxon>
        <taxon>Dothideomycetes incertae sedis</taxon>
        <taxon>Botryosphaeriales</taxon>
        <taxon>Phyllostictaceae</taxon>
        <taxon>Phyllosticta</taxon>
    </lineage>
</organism>
<keyword evidence="1" id="KW-0472">Membrane</keyword>
<dbReference type="Proteomes" id="UP001365128">
    <property type="component" value="Unassembled WGS sequence"/>
</dbReference>
<protein>
    <submittedName>
        <fullName evidence="2">Uncharacterized protein</fullName>
    </submittedName>
</protein>